<sequence>MPMLEPGRLSSHVTLSFKPINFTSGIYTQYLQKFVKRLRTSHALHQSVKTQEFPCFQHESHTTYRGEVRANSIPFYQYQSCRTRIHKKKRIQS</sequence>
<name>A7RXP0_NEMVE</name>
<dbReference type="Proteomes" id="UP000001593">
    <property type="component" value="Unassembled WGS sequence"/>
</dbReference>
<dbReference type="EMBL" id="DS469550">
    <property type="protein sequence ID" value="EDO43810.1"/>
    <property type="molecule type" value="Genomic_DNA"/>
</dbReference>
<accession>A7RXP0</accession>
<evidence type="ECO:0000313" key="1">
    <source>
        <dbReference type="EMBL" id="EDO43810.1"/>
    </source>
</evidence>
<gene>
    <name evidence="1" type="ORF">NEMVEDRAFT_v1g183153</name>
</gene>
<dbReference type="InParanoid" id="A7RXP0"/>
<organism evidence="1 2">
    <name type="scientific">Nematostella vectensis</name>
    <name type="common">Starlet sea anemone</name>
    <dbReference type="NCBI Taxonomy" id="45351"/>
    <lineage>
        <taxon>Eukaryota</taxon>
        <taxon>Metazoa</taxon>
        <taxon>Cnidaria</taxon>
        <taxon>Anthozoa</taxon>
        <taxon>Hexacorallia</taxon>
        <taxon>Actiniaria</taxon>
        <taxon>Edwardsiidae</taxon>
        <taxon>Nematostella</taxon>
    </lineage>
</organism>
<dbReference type="AlphaFoldDB" id="A7RXP0"/>
<evidence type="ECO:0000313" key="2">
    <source>
        <dbReference type="Proteomes" id="UP000001593"/>
    </source>
</evidence>
<reference evidence="1 2" key="1">
    <citation type="journal article" date="2007" name="Science">
        <title>Sea anemone genome reveals ancestral eumetazoan gene repertoire and genomic organization.</title>
        <authorList>
            <person name="Putnam N.H."/>
            <person name="Srivastava M."/>
            <person name="Hellsten U."/>
            <person name="Dirks B."/>
            <person name="Chapman J."/>
            <person name="Salamov A."/>
            <person name="Terry A."/>
            <person name="Shapiro H."/>
            <person name="Lindquist E."/>
            <person name="Kapitonov V.V."/>
            <person name="Jurka J."/>
            <person name="Genikhovich G."/>
            <person name="Grigoriev I.V."/>
            <person name="Lucas S.M."/>
            <person name="Steele R.E."/>
            <person name="Finnerty J.R."/>
            <person name="Technau U."/>
            <person name="Martindale M.Q."/>
            <person name="Rokhsar D.S."/>
        </authorList>
    </citation>
    <scope>NUCLEOTIDE SEQUENCE [LARGE SCALE GENOMIC DNA]</scope>
    <source>
        <strain evidence="2">CH2 X CH6</strain>
    </source>
</reference>
<keyword evidence="2" id="KW-1185">Reference proteome</keyword>
<protein>
    <submittedName>
        <fullName evidence="1">Uncharacterized protein</fullName>
    </submittedName>
</protein>
<proteinExistence type="predicted"/>
<dbReference type="HOGENOM" id="CLU_2402258_0_0_1"/>